<proteinExistence type="predicted"/>
<dbReference type="VEuPathDB" id="FungiDB:LCOR_08840.1"/>
<dbReference type="EMBL" id="CBTN010000051">
    <property type="protein sequence ID" value="CDH57958.1"/>
    <property type="molecule type" value="Genomic_DNA"/>
</dbReference>
<organism evidence="1 2">
    <name type="scientific">Lichtheimia corymbifera JMRC:FSU:9682</name>
    <dbReference type="NCBI Taxonomy" id="1263082"/>
    <lineage>
        <taxon>Eukaryota</taxon>
        <taxon>Fungi</taxon>
        <taxon>Fungi incertae sedis</taxon>
        <taxon>Mucoromycota</taxon>
        <taxon>Mucoromycotina</taxon>
        <taxon>Mucoromycetes</taxon>
        <taxon>Mucorales</taxon>
        <taxon>Lichtheimiaceae</taxon>
        <taxon>Lichtheimia</taxon>
    </lineage>
</organism>
<name>A0A068S6F5_9FUNG</name>
<protein>
    <submittedName>
        <fullName evidence="1">Uncharacterized protein</fullName>
    </submittedName>
</protein>
<dbReference type="AlphaFoldDB" id="A0A068S6F5"/>
<evidence type="ECO:0000313" key="2">
    <source>
        <dbReference type="Proteomes" id="UP000027586"/>
    </source>
</evidence>
<dbReference type="Proteomes" id="UP000027586">
    <property type="component" value="Unassembled WGS sequence"/>
</dbReference>
<reference evidence="1" key="1">
    <citation type="submission" date="2013-08" db="EMBL/GenBank/DDBJ databases">
        <title>Gene expansion shapes genome architecture in the human pathogen Lichtheimia corymbifera: an evolutionary genomics analysis in the ancient terrestrial Mucorales (Mucoromycotina).</title>
        <authorList>
            <person name="Schwartze V.U."/>
            <person name="Winter S."/>
            <person name="Shelest E."/>
            <person name="Marcet-Houben M."/>
            <person name="Horn F."/>
            <person name="Wehner S."/>
            <person name="Hoffmann K."/>
            <person name="Riege K."/>
            <person name="Sammeth M."/>
            <person name="Nowrousian M."/>
            <person name="Valiante V."/>
            <person name="Linde J."/>
            <person name="Jacobsen I.D."/>
            <person name="Marz M."/>
            <person name="Brakhage A.A."/>
            <person name="Gabaldon T."/>
            <person name="Bocker S."/>
            <person name="Voigt K."/>
        </authorList>
    </citation>
    <scope>NUCLEOTIDE SEQUENCE [LARGE SCALE GENOMIC DNA]</scope>
    <source>
        <strain evidence="1">FSU 9682</strain>
    </source>
</reference>
<evidence type="ECO:0000313" key="1">
    <source>
        <dbReference type="EMBL" id="CDH57958.1"/>
    </source>
</evidence>
<gene>
    <name evidence="1" type="ORF">LCOR_08840.1</name>
</gene>
<sequence length="85" mass="9963">MPSFTDVVPFGRNPFCLIRYGMNIIVQSLLPHRCHYHPKLVPNTVPVSPYYVAAWWICSRCIMCTNAKDWGSCDRRNETRFQPCR</sequence>
<comment type="caution">
    <text evidence="1">The sequence shown here is derived from an EMBL/GenBank/DDBJ whole genome shotgun (WGS) entry which is preliminary data.</text>
</comment>
<accession>A0A068S6F5</accession>
<keyword evidence="2" id="KW-1185">Reference proteome</keyword>